<dbReference type="EMBL" id="JBHSFG010000109">
    <property type="protein sequence ID" value="MFC4472183.1"/>
    <property type="molecule type" value="Genomic_DNA"/>
</dbReference>
<dbReference type="SUPFAM" id="SSF50494">
    <property type="entry name" value="Trypsin-like serine proteases"/>
    <property type="match status" value="1"/>
</dbReference>
<evidence type="ECO:0000313" key="3">
    <source>
        <dbReference type="Proteomes" id="UP001596012"/>
    </source>
</evidence>
<evidence type="ECO:0000313" key="2">
    <source>
        <dbReference type="EMBL" id="MFC4472183.1"/>
    </source>
</evidence>
<feature type="region of interest" description="Disordered" evidence="1">
    <location>
        <begin position="291"/>
        <end position="324"/>
    </location>
</feature>
<organism evidence="2 3">
    <name type="scientific">Streptomyces xiangluensis</name>
    <dbReference type="NCBI Taxonomy" id="2665720"/>
    <lineage>
        <taxon>Bacteria</taxon>
        <taxon>Bacillati</taxon>
        <taxon>Actinomycetota</taxon>
        <taxon>Actinomycetes</taxon>
        <taxon>Kitasatosporales</taxon>
        <taxon>Streptomycetaceae</taxon>
        <taxon>Streptomyces</taxon>
    </lineage>
</organism>
<dbReference type="Pfam" id="PF13365">
    <property type="entry name" value="Trypsin_2"/>
    <property type="match status" value="1"/>
</dbReference>
<keyword evidence="3" id="KW-1185">Reference proteome</keyword>
<dbReference type="Gene3D" id="2.40.10.120">
    <property type="match status" value="1"/>
</dbReference>
<proteinExistence type="predicted"/>
<dbReference type="GO" id="GO:0008233">
    <property type="term" value="F:peptidase activity"/>
    <property type="evidence" value="ECO:0007669"/>
    <property type="project" value="UniProtKB-KW"/>
</dbReference>
<gene>
    <name evidence="2" type="ORF">ACFPH6_48225</name>
</gene>
<keyword evidence="2" id="KW-0645">Protease</keyword>
<dbReference type="GO" id="GO:0006508">
    <property type="term" value="P:proteolysis"/>
    <property type="evidence" value="ECO:0007669"/>
    <property type="project" value="UniProtKB-KW"/>
</dbReference>
<evidence type="ECO:0000256" key="1">
    <source>
        <dbReference type="SAM" id="MobiDB-lite"/>
    </source>
</evidence>
<name>A0ABV8Z402_9ACTN</name>
<dbReference type="Proteomes" id="UP001596012">
    <property type="component" value="Unassembled WGS sequence"/>
</dbReference>
<dbReference type="InterPro" id="IPR009003">
    <property type="entry name" value="Peptidase_S1_PA"/>
</dbReference>
<comment type="caution">
    <text evidence="2">The sequence shown here is derived from an EMBL/GenBank/DDBJ whole genome shotgun (WGS) entry which is preliminary data.</text>
</comment>
<keyword evidence="2" id="KW-0378">Hydrolase</keyword>
<protein>
    <submittedName>
        <fullName evidence="2">Serine protease</fullName>
    </submittedName>
</protein>
<accession>A0ABV8Z402</accession>
<dbReference type="RefSeq" id="WP_386355538.1">
    <property type="nucleotide sequence ID" value="NZ_JBHSFG010000109.1"/>
</dbReference>
<reference evidence="3" key="1">
    <citation type="journal article" date="2019" name="Int. J. Syst. Evol. Microbiol.">
        <title>The Global Catalogue of Microorganisms (GCM) 10K type strain sequencing project: providing services to taxonomists for standard genome sequencing and annotation.</title>
        <authorList>
            <consortium name="The Broad Institute Genomics Platform"/>
            <consortium name="The Broad Institute Genome Sequencing Center for Infectious Disease"/>
            <person name="Wu L."/>
            <person name="Ma J."/>
        </authorList>
    </citation>
    <scope>NUCLEOTIDE SEQUENCE [LARGE SCALE GENOMIC DNA]</scope>
    <source>
        <strain evidence="3">DT43</strain>
    </source>
</reference>
<sequence length="324" mass="34693">MTSASWHARISCGRDTGAGFLVTERHVLTCAHVVACSRTAPVTVSFAHGTEGQVPARVIAQGCWDGRDTDPGDLAVLELDHPVPMKPAEFAAPSDAYGDPPRRLLAYGFPKRYDEGTLAEYRATADQLIAGEWVQLEAWAAHGQPLVPGFSGAAVTLADTGRVVGMVSTAVRSPEIRNGRMLPAQVMARYWPRLGELIPTPEYGRPEKERLRQLVEAMEGQRSAPPEAAPPETRGSDICGSAAWARAALKDPQMRHNGSPGSLECSPERLYLDAVGPLGPPLPPQGFGSLPARWSAHWPPPDAAPPSSRTTRTAPSPPIWSLVA</sequence>